<comment type="caution">
    <text evidence="3">The sequence shown here is derived from an EMBL/GenBank/DDBJ whole genome shotgun (WGS) entry which is preliminary data.</text>
</comment>
<gene>
    <name evidence="3" type="ORF">EHS25_004632</name>
</gene>
<dbReference type="Proteomes" id="UP000279259">
    <property type="component" value="Unassembled WGS sequence"/>
</dbReference>
<dbReference type="SMART" id="SM00353">
    <property type="entry name" value="HLH"/>
    <property type="match status" value="1"/>
</dbReference>
<dbReference type="InterPro" id="IPR036638">
    <property type="entry name" value="HLH_DNA-bd_sf"/>
</dbReference>
<dbReference type="EMBL" id="RSCD01000002">
    <property type="protein sequence ID" value="RSH94826.1"/>
    <property type="molecule type" value="Genomic_DNA"/>
</dbReference>
<dbReference type="Gene3D" id="4.10.280.10">
    <property type="entry name" value="Helix-loop-helix DNA-binding domain"/>
    <property type="match status" value="1"/>
</dbReference>
<organism evidence="3 4">
    <name type="scientific">Saitozyma podzolica</name>
    <dbReference type="NCBI Taxonomy" id="1890683"/>
    <lineage>
        <taxon>Eukaryota</taxon>
        <taxon>Fungi</taxon>
        <taxon>Dikarya</taxon>
        <taxon>Basidiomycota</taxon>
        <taxon>Agaricomycotina</taxon>
        <taxon>Tremellomycetes</taxon>
        <taxon>Tremellales</taxon>
        <taxon>Trimorphomycetaceae</taxon>
        <taxon>Saitozyma</taxon>
    </lineage>
</organism>
<feature type="compositionally biased region" description="Low complexity" evidence="1">
    <location>
        <begin position="21"/>
        <end position="46"/>
    </location>
</feature>
<dbReference type="Pfam" id="PF00010">
    <property type="entry name" value="HLH"/>
    <property type="match status" value="1"/>
</dbReference>
<dbReference type="OrthoDB" id="8964853at2759"/>
<feature type="compositionally biased region" description="Polar residues" evidence="1">
    <location>
        <begin position="362"/>
        <end position="383"/>
    </location>
</feature>
<dbReference type="CDD" id="cd00083">
    <property type="entry name" value="bHLH_SF"/>
    <property type="match status" value="1"/>
</dbReference>
<dbReference type="SUPFAM" id="SSF47459">
    <property type="entry name" value="HLH, helix-loop-helix DNA-binding domain"/>
    <property type="match status" value="1"/>
</dbReference>
<feature type="compositionally biased region" description="Acidic residues" evidence="1">
    <location>
        <begin position="178"/>
        <end position="190"/>
    </location>
</feature>
<feature type="compositionally biased region" description="Basic and acidic residues" evidence="1">
    <location>
        <begin position="56"/>
        <end position="69"/>
    </location>
</feature>
<evidence type="ECO:0000313" key="3">
    <source>
        <dbReference type="EMBL" id="RSH94826.1"/>
    </source>
</evidence>
<accession>A0A427YUV8</accession>
<dbReference type="STRING" id="1890683.A0A427YUV8"/>
<feature type="region of interest" description="Disordered" evidence="1">
    <location>
        <begin position="355"/>
        <end position="383"/>
    </location>
</feature>
<name>A0A427YUV8_9TREE</name>
<evidence type="ECO:0000313" key="4">
    <source>
        <dbReference type="Proteomes" id="UP000279259"/>
    </source>
</evidence>
<protein>
    <recommendedName>
        <fullName evidence="2">BHLH domain-containing protein</fullName>
    </recommendedName>
</protein>
<feature type="region of interest" description="Disordered" evidence="1">
    <location>
        <begin position="171"/>
        <end position="194"/>
    </location>
</feature>
<keyword evidence="4" id="KW-1185">Reference proteome</keyword>
<feature type="compositionally biased region" description="Polar residues" evidence="1">
    <location>
        <begin position="1"/>
        <end position="13"/>
    </location>
</feature>
<dbReference type="AlphaFoldDB" id="A0A427YUV8"/>
<feature type="domain" description="BHLH" evidence="2">
    <location>
        <begin position="59"/>
        <end position="111"/>
    </location>
</feature>
<evidence type="ECO:0000256" key="1">
    <source>
        <dbReference type="SAM" id="MobiDB-lite"/>
    </source>
</evidence>
<sequence>MTTLSPLSGSPASIKNEPSFGGSPASAPAAPVTANGAAGAGAAPTKPKSKPRKRVNTAEKRHQHNAIERQRRETLNGKFLSLARLLPSLATVRRPSKSAIVNGSISHLTYQRNQRLLAAKLLRNVCAQHDALLSEVNEWRKASGYAPKQMSPTWTDEMEEVVAVEKEQFGNFSTMGGEGDDNDNEDDDTNSNDMSLDQANLAAATFGGLITPRSSAELDAASHSHALFNLAQAQVQATQNQASQNQVPHAQAQAQAQAQIQAALAVHAAQVLQQQQQQQQQQQHNDKRAAAMNAGLWSQDFAFGLANNGNRSSTPGSVLPFNAFVSESFDASSTGSPAGSAGSVVGGVFTPPTSADMGVYTHTPSPRSTQSINDEKPTSQPAQQAWNPAMFLQQMQAHQTQQAATPVFTPSNMYAASMFPGMQQGQHMAQPTAAPQVPSQQTQASLLSAAAASSDAFTQSLLASMFPTQGVSAEQVDQWRKLALSGLAQQPAAPQRAQPIRSDSTMSLNRGLAGMWEQPAVEGF</sequence>
<evidence type="ECO:0000259" key="2">
    <source>
        <dbReference type="PROSITE" id="PS50888"/>
    </source>
</evidence>
<dbReference type="InterPro" id="IPR011598">
    <property type="entry name" value="bHLH_dom"/>
</dbReference>
<reference evidence="3 4" key="1">
    <citation type="submission" date="2018-11" db="EMBL/GenBank/DDBJ databases">
        <title>Genome sequence of Saitozyma podzolica DSM 27192.</title>
        <authorList>
            <person name="Aliyu H."/>
            <person name="Gorte O."/>
            <person name="Ochsenreither K."/>
        </authorList>
    </citation>
    <scope>NUCLEOTIDE SEQUENCE [LARGE SCALE GENOMIC DNA]</scope>
    <source>
        <strain evidence="3 4">DSM 27192</strain>
    </source>
</reference>
<dbReference type="GO" id="GO:0046983">
    <property type="term" value="F:protein dimerization activity"/>
    <property type="evidence" value="ECO:0007669"/>
    <property type="project" value="InterPro"/>
</dbReference>
<proteinExistence type="predicted"/>
<feature type="region of interest" description="Disordered" evidence="1">
    <location>
        <begin position="1"/>
        <end position="69"/>
    </location>
</feature>
<dbReference type="PROSITE" id="PS50888">
    <property type="entry name" value="BHLH"/>
    <property type="match status" value="1"/>
</dbReference>